<organism evidence="1 2">
    <name type="scientific">Acidithiobacillus thiooxidans ATCC 19377</name>
    <dbReference type="NCBI Taxonomy" id="637390"/>
    <lineage>
        <taxon>Bacteria</taxon>
        <taxon>Pseudomonadati</taxon>
        <taxon>Pseudomonadota</taxon>
        <taxon>Acidithiobacillia</taxon>
        <taxon>Acidithiobacillales</taxon>
        <taxon>Acidithiobacillaceae</taxon>
        <taxon>Acidithiobacillus</taxon>
    </lineage>
</organism>
<reference evidence="1 2" key="1">
    <citation type="submission" date="2019-03" db="EMBL/GenBank/DDBJ databases">
        <title>New insights into Acidothiobacillus thiooxidans sulfur metabolism through coupled gene expression, solution geochemistry, microscopy and spectroscopy analyses.</title>
        <authorList>
            <person name="Camacho D."/>
            <person name="Frazao R."/>
            <person name="Fouillen A."/>
            <person name="Nanci A."/>
            <person name="Lang B.F."/>
            <person name="Apte S.C."/>
            <person name="Baron C."/>
            <person name="Warren L.A."/>
        </authorList>
    </citation>
    <scope>NUCLEOTIDE SEQUENCE [LARGE SCALE GENOMIC DNA]</scope>
    <source>
        <strain evidence="1 2">ATCC 19377</strain>
    </source>
</reference>
<dbReference type="EMBL" id="SZUV01000002">
    <property type="protein sequence ID" value="TQN49779.1"/>
    <property type="molecule type" value="Genomic_DNA"/>
</dbReference>
<comment type="caution">
    <text evidence="1">The sequence shown here is derived from an EMBL/GenBank/DDBJ whole genome shotgun (WGS) entry which is preliminary data.</text>
</comment>
<protein>
    <submittedName>
        <fullName evidence="1">Uncharacterized protein</fullName>
    </submittedName>
</protein>
<dbReference type="Proteomes" id="UP000315403">
    <property type="component" value="Unassembled WGS sequence"/>
</dbReference>
<dbReference type="AlphaFoldDB" id="A0A543Q0C5"/>
<gene>
    <name evidence="1" type="ORF">DLNHIDIE_02568</name>
</gene>
<proteinExistence type="predicted"/>
<evidence type="ECO:0000313" key="1">
    <source>
        <dbReference type="EMBL" id="TQN49779.1"/>
    </source>
</evidence>
<accession>A0A543Q0C5</accession>
<sequence length="36" mass="3809">MEVAQIHAGLAEADAGDFSTTQEVAAVFDKWASRAD</sequence>
<evidence type="ECO:0000313" key="2">
    <source>
        <dbReference type="Proteomes" id="UP000315403"/>
    </source>
</evidence>
<name>A0A543Q0C5_ACITH</name>